<dbReference type="Pfam" id="PF25179">
    <property type="entry name" value="LMF1_C"/>
    <property type="match status" value="1"/>
</dbReference>
<dbReference type="AlphaFoldDB" id="W5KQN4"/>
<keyword evidence="10" id="KW-0732">Signal</keyword>
<keyword evidence="7" id="KW-0325">Glycoprotein</keyword>
<feature type="transmembrane region" description="Helical" evidence="8">
    <location>
        <begin position="430"/>
        <end position="455"/>
    </location>
</feature>
<dbReference type="Proteomes" id="UP000018467">
    <property type="component" value="Unassembled WGS sequence"/>
</dbReference>
<dbReference type="GO" id="GO:0005789">
    <property type="term" value="C:endoplasmic reticulum membrane"/>
    <property type="evidence" value="ECO:0007669"/>
    <property type="project" value="UniProtKB-SubCell"/>
</dbReference>
<evidence type="ECO:0000256" key="10">
    <source>
        <dbReference type="SAM" id="SignalP"/>
    </source>
</evidence>
<feature type="transmembrane region" description="Helical" evidence="8">
    <location>
        <begin position="145"/>
        <end position="167"/>
    </location>
</feature>
<feature type="transmembrane region" description="Helical" evidence="8">
    <location>
        <begin position="174"/>
        <end position="194"/>
    </location>
</feature>
<evidence type="ECO:0000256" key="5">
    <source>
        <dbReference type="ARBA" id="ARBA00022989"/>
    </source>
</evidence>
<dbReference type="Pfam" id="PF06762">
    <property type="entry name" value="LMF1"/>
    <property type="match status" value="1"/>
</dbReference>
<evidence type="ECO:0000259" key="11">
    <source>
        <dbReference type="Pfam" id="PF06762"/>
    </source>
</evidence>
<feature type="transmembrane region" description="Helical" evidence="8">
    <location>
        <begin position="700"/>
        <end position="719"/>
    </location>
</feature>
<reference evidence="13" key="4">
    <citation type="submission" date="2025-09" db="UniProtKB">
        <authorList>
            <consortium name="Ensembl"/>
        </authorList>
    </citation>
    <scope>IDENTIFICATION</scope>
</reference>
<feature type="transmembrane region" description="Helical" evidence="8">
    <location>
        <begin position="371"/>
        <end position="396"/>
    </location>
</feature>
<evidence type="ECO:0000313" key="14">
    <source>
        <dbReference type="Proteomes" id="UP000018467"/>
    </source>
</evidence>
<evidence type="ECO:0000313" key="13">
    <source>
        <dbReference type="Ensembl" id="ENSAMXP00000009896.2"/>
    </source>
</evidence>
<keyword evidence="6 8" id="KW-0472">Membrane</keyword>
<name>W5KQN4_ASTMX</name>
<evidence type="ECO:0000256" key="4">
    <source>
        <dbReference type="ARBA" id="ARBA00022824"/>
    </source>
</evidence>
<feature type="transmembrane region" description="Helical" evidence="8">
    <location>
        <begin position="461"/>
        <end position="482"/>
    </location>
</feature>
<keyword evidence="4 8" id="KW-0256">Endoplasmic reticulum</keyword>
<feature type="transmembrane region" description="Helical" evidence="8">
    <location>
        <begin position="82"/>
        <end position="102"/>
    </location>
</feature>
<reference evidence="13" key="3">
    <citation type="submission" date="2025-08" db="UniProtKB">
        <authorList>
            <consortium name="Ensembl"/>
        </authorList>
    </citation>
    <scope>IDENTIFICATION</scope>
</reference>
<feature type="region of interest" description="Disordered" evidence="9">
    <location>
        <begin position="722"/>
        <end position="781"/>
    </location>
</feature>
<dbReference type="PANTHER" id="PTHR14463:SF5">
    <property type="entry name" value="LIPASE MATURATION FACTOR 2"/>
    <property type="match status" value="1"/>
</dbReference>
<reference evidence="14" key="1">
    <citation type="submission" date="2013-03" db="EMBL/GenBank/DDBJ databases">
        <authorList>
            <person name="Jeffery W."/>
            <person name="Warren W."/>
            <person name="Wilson R.K."/>
        </authorList>
    </citation>
    <scope>NUCLEOTIDE SEQUENCE</scope>
    <source>
        <strain evidence="14">female</strain>
    </source>
</reference>
<comment type="similarity">
    <text evidence="2 8">Belongs to the lipase maturation factor family.</text>
</comment>
<feature type="domain" description="Lipase maturation factor 1/2 N-terminal" evidence="11">
    <location>
        <begin position="195"/>
        <end position="357"/>
    </location>
</feature>
<keyword evidence="5 8" id="KW-1133">Transmembrane helix</keyword>
<dbReference type="Bgee" id="ENSAMXG00000009624">
    <property type="expression patterns" value="Expressed in ovary and 14 other cell types or tissues"/>
</dbReference>
<dbReference type="GeneTree" id="ENSGT00530000063702"/>
<dbReference type="InterPro" id="IPR057434">
    <property type="entry name" value="LMF1/2_N"/>
</dbReference>
<evidence type="ECO:0000256" key="3">
    <source>
        <dbReference type="ARBA" id="ARBA00022692"/>
    </source>
</evidence>
<dbReference type="InterPro" id="IPR009613">
    <property type="entry name" value="LMF"/>
</dbReference>
<feature type="domain" description="Lipase maturation factor 1/2 C-terminal" evidence="12">
    <location>
        <begin position="508"/>
        <end position="650"/>
    </location>
</feature>
<evidence type="ECO:0000256" key="1">
    <source>
        <dbReference type="ARBA" id="ARBA00004477"/>
    </source>
</evidence>
<evidence type="ECO:0000256" key="9">
    <source>
        <dbReference type="SAM" id="MobiDB-lite"/>
    </source>
</evidence>
<keyword evidence="14" id="KW-1185">Reference proteome</keyword>
<protein>
    <recommendedName>
        <fullName evidence="8">Lipase maturation factor</fullName>
    </recommendedName>
</protein>
<feature type="chain" id="PRO_5043455878" description="Lipase maturation factor" evidence="10">
    <location>
        <begin position="20"/>
        <end position="781"/>
    </location>
</feature>
<feature type="transmembrane region" description="Helical" evidence="8">
    <location>
        <begin position="330"/>
        <end position="351"/>
    </location>
</feature>
<evidence type="ECO:0000256" key="7">
    <source>
        <dbReference type="ARBA" id="ARBA00023180"/>
    </source>
</evidence>
<evidence type="ECO:0000259" key="12">
    <source>
        <dbReference type="Pfam" id="PF25179"/>
    </source>
</evidence>
<sequence length="781" mass="86295">MKCVFSSVAILCCFRFSGGPSSRMCSMCGINPAPLFPLAFSPLAAQTPAHALSSSALREKSVARFLGIKSGNMGEARTPARMFLWSMAAVYLFAFASIYIQIPGLYGDEGVVPVRLSMPRVQSPLLEQLQAAPSLLWLGPTLGLGPQQCLEIICLLGVLLSLGAVLIGALRDSVVYLCLWALYLSLYTVGGDFLHSEWDSLLLEAGFLAVLVAPLGLLRRSSSAAHHDSVTFWLTRWLLFRLVFSTGVSKLASGDPSWWDLTALSRHFETQASPTPLAWYAHQLPDWLSRLGAVCIMAEEIAVPLLMFFAPIRGLRISAFYIQVSHQLCLMLLGGSSLLHLLTIALSFSLLDDEQFNIHKKKTKTKTWGQLLGSFLILLVKLAVYALIVVGAIILFKLEINWEKKTVTSKTDFSHKAFDNFLSQIQTPTIWVGVLSLTWEVVAAVLKCVCARGILNKLLALIQWAIFTAAAVGVFTLSLVPYTAMAGLSGKILPGVRKAFSTVENYQLVGAYGIQHRMVPPAGRPEIIIEGSTDKKSWTELSFMYKPDSLTKIPPVVGPHQPRLDWLLWEAARGEHDQNPWFTGLVNSLLEGKADVVNLLQVDEAQYPFSQTPPTFIRARVYHYHFTQTAEDGTHPQAWWKRQYVREFFPVVQLGDQTLEGLLKEAGLKEKFPVQPISDSPVTQALSVLRGQVRGICGPLVLLTLFATVATILLLKSLFSRTHTSKGPKPRPSSSEHKSKKPKEAPEASEKNRPAPSRGGKKDHSEERKLDSSDRSPRKRK</sequence>
<evidence type="ECO:0000256" key="6">
    <source>
        <dbReference type="ARBA" id="ARBA00023136"/>
    </source>
</evidence>
<dbReference type="InterPro" id="IPR057433">
    <property type="entry name" value="LMF1/2_C"/>
</dbReference>
<dbReference type="InParanoid" id="W5KQN4"/>
<reference evidence="14" key="2">
    <citation type="journal article" date="2014" name="Nat. Commun.">
        <title>The cavefish genome reveals candidate genes for eye loss.</title>
        <authorList>
            <person name="McGaugh S.E."/>
            <person name="Gross J.B."/>
            <person name="Aken B."/>
            <person name="Blin M."/>
            <person name="Borowsky R."/>
            <person name="Chalopin D."/>
            <person name="Hinaux H."/>
            <person name="Jeffery W.R."/>
            <person name="Keene A."/>
            <person name="Ma L."/>
            <person name="Minx P."/>
            <person name="Murphy D."/>
            <person name="O'Quin K.E."/>
            <person name="Retaux S."/>
            <person name="Rohner N."/>
            <person name="Searle S.M."/>
            <person name="Stahl B.A."/>
            <person name="Tabin C."/>
            <person name="Volff J.N."/>
            <person name="Yoshizawa M."/>
            <person name="Warren W.C."/>
        </authorList>
    </citation>
    <scope>NUCLEOTIDE SEQUENCE [LARGE SCALE GENOMIC DNA]</scope>
    <source>
        <strain evidence="14">female</strain>
    </source>
</reference>
<feature type="transmembrane region" description="Helical" evidence="8">
    <location>
        <begin position="287"/>
        <end position="309"/>
    </location>
</feature>
<keyword evidence="3 8" id="KW-0812">Transmembrane</keyword>
<organism evidence="13 14">
    <name type="scientific">Astyanax mexicanus</name>
    <name type="common">Blind cave fish</name>
    <name type="synonym">Astyanax fasciatus mexicanus</name>
    <dbReference type="NCBI Taxonomy" id="7994"/>
    <lineage>
        <taxon>Eukaryota</taxon>
        <taxon>Metazoa</taxon>
        <taxon>Chordata</taxon>
        <taxon>Craniata</taxon>
        <taxon>Vertebrata</taxon>
        <taxon>Euteleostomi</taxon>
        <taxon>Actinopterygii</taxon>
        <taxon>Neopterygii</taxon>
        <taxon>Teleostei</taxon>
        <taxon>Ostariophysi</taxon>
        <taxon>Characiformes</taxon>
        <taxon>Characoidei</taxon>
        <taxon>Acestrorhamphidae</taxon>
        <taxon>Acestrorhamphinae</taxon>
        <taxon>Astyanax</taxon>
    </lineage>
</organism>
<accession>W5KQN4</accession>
<proteinExistence type="inferred from homology"/>
<dbReference type="eggNOG" id="ENOG502SJXK">
    <property type="taxonomic scope" value="Eukaryota"/>
</dbReference>
<feature type="compositionally biased region" description="Basic and acidic residues" evidence="9">
    <location>
        <begin position="760"/>
        <end position="781"/>
    </location>
</feature>
<feature type="signal peptide" evidence="10">
    <location>
        <begin position="1"/>
        <end position="19"/>
    </location>
</feature>
<feature type="transmembrane region" description="Helical" evidence="8">
    <location>
        <begin position="200"/>
        <end position="218"/>
    </location>
</feature>
<dbReference type="GO" id="GO:0051604">
    <property type="term" value="P:protein maturation"/>
    <property type="evidence" value="ECO:0007669"/>
    <property type="project" value="InterPro"/>
</dbReference>
<comment type="function">
    <text evidence="8">Involved in the maturation of specific proteins in the endoplasmic reticulum.</text>
</comment>
<dbReference type="PANTHER" id="PTHR14463">
    <property type="entry name" value="LIPASE MATURATION FACTOR"/>
    <property type="match status" value="1"/>
</dbReference>
<evidence type="ECO:0000256" key="2">
    <source>
        <dbReference type="ARBA" id="ARBA00005512"/>
    </source>
</evidence>
<comment type="subcellular location">
    <subcellularLocation>
        <location evidence="1 8">Endoplasmic reticulum membrane</location>
        <topology evidence="1 8">Multi-pass membrane protein</topology>
    </subcellularLocation>
</comment>
<evidence type="ECO:0000256" key="8">
    <source>
        <dbReference type="RuleBase" id="RU361229"/>
    </source>
</evidence>
<dbReference type="Ensembl" id="ENSAMXT00000009896.2">
    <property type="protein sequence ID" value="ENSAMXP00000009896.2"/>
    <property type="gene ID" value="ENSAMXG00000009624.2"/>
</dbReference>
<dbReference type="HOGENOM" id="CLU_020557_1_0_1"/>
<feature type="compositionally biased region" description="Basic and acidic residues" evidence="9">
    <location>
        <begin position="734"/>
        <end position="753"/>
    </location>
</feature>